<feature type="compositionally biased region" description="Low complexity" evidence="1">
    <location>
        <begin position="654"/>
        <end position="666"/>
    </location>
</feature>
<protein>
    <recommendedName>
        <fullName evidence="2">WW domain-containing protein</fullName>
    </recommendedName>
</protein>
<dbReference type="Pfam" id="PF00397">
    <property type="entry name" value="WW"/>
    <property type="match status" value="1"/>
</dbReference>
<evidence type="ECO:0000313" key="3">
    <source>
        <dbReference type="EMBL" id="CAD9081567.1"/>
    </source>
</evidence>
<name>A0A7S1KS12_9EUKA</name>
<dbReference type="Gene3D" id="2.20.70.10">
    <property type="match status" value="1"/>
</dbReference>
<dbReference type="InterPro" id="IPR001202">
    <property type="entry name" value="WW_dom"/>
</dbReference>
<feature type="region of interest" description="Disordered" evidence="1">
    <location>
        <begin position="531"/>
        <end position="701"/>
    </location>
</feature>
<organism evidence="3">
    <name type="scientific">Percolomonas cosmopolitus</name>
    <dbReference type="NCBI Taxonomy" id="63605"/>
    <lineage>
        <taxon>Eukaryota</taxon>
        <taxon>Discoba</taxon>
        <taxon>Heterolobosea</taxon>
        <taxon>Tetramitia</taxon>
        <taxon>Eutetramitia</taxon>
        <taxon>Percolomonadidae</taxon>
        <taxon>Percolomonas</taxon>
    </lineage>
</organism>
<dbReference type="EMBL" id="HBGD01005801">
    <property type="protein sequence ID" value="CAD9081567.1"/>
    <property type="molecule type" value="Transcribed_RNA"/>
</dbReference>
<reference evidence="3" key="1">
    <citation type="submission" date="2021-01" db="EMBL/GenBank/DDBJ databases">
        <authorList>
            <person name="Corre E."/>
            <person name="Pelletier E."/>
            <person name="Niang G."/>
            <person name="Scheremetjew M."/>
            <person name="Finn R."/>
            <person name="Kale V."/>
            <person name="Holt S."/>
            <person name="Cochrane G."/>
            <person name="Meng A."/>
            <person name="Brown T."/>
            <person name="Cohen L."/>
        </authorList>
    </citation>
    <scope>NUCLEOTIDE SEQUENCE</scope>
    <source>
        <strain evidence="3">WS</strain>
    </source>
</reference>
<dbReference type="PROSITE" id="PS50020">
    <property type="entry name" value="WW_DOMAIN_2"/>
    <property type="match status" value="3"/>
</dbReference>
<evidence type="ECO:0000256" key="1">
    <source>
        <dbReference type="SAM" id="MobiDB-lite"/>
    </source>
</evidence>
<feature type="region of interest" description="Disordered" evidence="1">
    <location>
        <begin position="104"/>
        <end position="179"/>
    </location>
</feature>
<feature type="region of interest" description="Disordered" evidence="1">
    <location>
        <begin position="379"/>
        <end position="435"/>
    </location>
</feature>
<feature type="domain" description="WW" evidence="2">
    <location>
        <begin position="491"/>
        <end position="519"/>
    </location>
</feature>
<feature type="compositionally biased region" description="Low complexity" evidence="1">
    <location>
        <begin position="545"/>
        <end position="563"/>
    </location>
</feature>
<feature type="domain" description="WW" evidence="2">
    <location>
        <begin position="55"/>
        <end position="83"/>
    </location>
</feature>
<feature type="region of interest" description="Disordered" evidence="1">
    <location>
        <begin position="256"/>
        <end position="282"/>
    </location>
</feature>
<feature type="compositionally biased region" description="Basic and acidic residues" evidence="1">
    <location>
        <begin position="135"/>
        <end position="148"/>
    </location>
</feature>
<proteinExistence type="predicted"/>
<feature type="domain" description="WW" evidence="2">
    <location>
        <begin position="329"/>
        <end position="363"/>
    </location>
</feature>
<feature type="compositionally biased region" description="Polar residues" evidence="1">
    <location>
        <begin position="267"/>
        <end position="282"/>
    </location>
</feature>
<evidence type="ECO:0000259" key="2">
    <source>
        <dbReference type="PROSITE" id="PS50020"/>
    </source>
</evidence>
<dbReference type="InterPro" id="IPR036020">
    <property type="entry name" value="WW_dom_sf"/>
</dbReference>
<feature type="compositionally biased region" description="Polar residues" evidence="1">
    <location>
        <begin position="149"/>
        <end position="179"/>
    </location>
</feature>
<accession>A0A7S1KS12</accession>
<gene>
    <name evidence="3" type="ORF">PCOS0759_LOCUS4807</name>
</gene>
<feature type="compositionally biased region" description="Polar residues" evidence="1">
    <location>
        <begin position="628"/>
        <end position="642"/>
    </location>
</feature>
<feature type="compositionally biased region" description="Basic and acidic residues" evidence="1">
    <location>
        <begin position="388"/>
        <end position="400"/>
    </location>
</feature>
<dbReference type="SUPFAM" id="SSF51045">
    <property type="entry name" value="WW domain"/>
    <property type="match status" value="1"/>
</dbReference>
<dbReference type="SMART" id="SM00456">
    <property type="entry name" value="WW"/>
    <property type="match status" value="4"/>
</dbReference>
<dbReference type="CDD" id="cd00201">
    <property type="entry name" value="WW"/>
    <property type="match status" value="1"/>
</dbReference>
<feature type="compositionally biased region" description="Low complexity" evidence="1">
    <location>
        <begin position="610"/>
        <end position="627"/>
    </location>
</feature>
<feature type="compositionally biased region" description="Basic and acidic residues" evidence="1">
    <location>
        <begin position="678"/>
        <end position="688"/>
    </location>
</feature>
<sequence>MTAKLSSFELNSMHFTRKEEQKDGAKALVLIILEPLGSKSPKDAPPSQHPHNFIWKEKYDKKSQRAYYINLKTKKSAWHLPKRTDFSKEELGIIDAYVVRRKQSAEELSPQPENSGSTALKPDPSQVSAALSIHDIPEEPKAPAHDESTTATSPNESKTSPTDSVIQSHTPTDFATQSTDSVVQPILEKIQNKQSKTSQIGLLTYHKVVFDGKKPKIFFLEQGKMTSEYLFQEIFSKEHNRSYYKNMSTKATSWKLPKGISPVQPVSPKNKTPPVNKSETSEQSVVEKSIDTHNSSTPTSVNNTRIHDGIIFEAQESNNSVTLVVKGQRDAEFSFKEKLDPKTKRTYYINLGTKKSMWKLPSKSSFDLSKIQSALAENNVKEGNTADMTERESSALEPTKEVANPSNHPSEEGARAQAAEKDFNAHRARQPAERSLESAEIAASTLTTGSLSQSTLETEQLTHNGVIFERTVKSGLTLLRVKGTTSKKYKFRQKFDQKSQRQYYINLETKKSMWKLPQFTPEEKEMFKQAQNEALSVGTSEHFDTSASESPTPGTPSTPRQSSIKQGTTTTSEFPDTISHLTLGTPTETLQTPSTDERTRPAPIVVPEDSQPSEASASSPGGSSASPTQKMHATHFTNTGRPSSFRLKQSPLANSPSNSFSNSPPSDAGSLDFSRAFSGERQKREKDVISSSRSTLTRDNGFSGEAVRGALEDTIDNAIFFRIGAGETRTLVAVEAFLYDDAALVPQQKKKGAHKQSIVVCVARDFSGVYGMFFIDKRVTKAKSTMTSSHILQSFPLVDNVTIRELEEAGHNCKFQLTINDSQCTLLTEMALKNRLITSIAFAVKSYPPFDNVPKFLRRIAAIDFVQTFHSPVLPPDHKIGTGDLVRSLIALKDNKRLDTLRILIRDATERDLALESLTNFLCSPDFSPRTAKNCFQILKELMRTVTPTKKSYLRKKLTCVLTSLMNRDIPQMRQYDIPSIVYQLHLMFNAQEDWINRGILPEVDFTADFYSESTNVTRIKFDKARIKRRNKINNLGIPNGVFVAVFVHTVDNQRVLASTKGNGMPLFEMSRVQFHTAIEQTIGSSEDMTWLCSLGAFSKGLIHRLVTWVKRSKNASVFLRGFIECLSDIVNQHKFVEDLGYLLDYPVQLSGSEQKSVIFLFSQTVPNEQDHPAPKEYQWRDFLGFEHSIYQKLYDIQETARLETLNHNFEGKRWIYSAVAHEQSLKKKVKRGFYVAHLRIHFESDGFSVLISNNNRTLIPLQFVQETIPAPHEWMDLTNRIVAQDSDLTNDFLSGESFIPSQGTRHHECQTLKQRFYRAWHLLAQDLHVEALGELYPMEMIPFDETGKICCCVFYHVVNEPAEKESYPKGKFLWRQSRAFEDMYHQVYNTSVYRSRLESILTHVTKEKELANVGATALDEAFRYQTEELEVGTQTRFDKWWMSMMWMDLVVHFSNMHDSMYSPQDAMSQFYEYVQILHKQRREIIQQCFEGKKWEEIVQHLQQDEQNMIDQLTADHPLEPFVDPVPEVEDWDNIFPMDIETDRDLDEVLRLDEMLNGPTPVEVCKFLVDDIIEDSMIIYFDRCELEECAQVLEGIIDRLEAEEEEQEDEHFANLVELSRKLVLAERQKYKQQIVDMFHECTSSTNKEDLKLSQMELTYDKQILQMVNGYEDSVKQAEVLFQVISGAQNTLELSEVMTNYEIALDNYEFFSECTADGEVMSAEELKSLGVPRELIRTMTRRLPPPPSIGSQHSSTETVRASIHNELVRTSSHFQMVSHEEVAAERRRLDAEIRMQKVSLKRVGKQYQDNFPKYQRGSKLVRF</sequence>
<feature type="compositionally biased region" description="Polar residues" evidence="1">
    <location>
        <begin position="689"/>
        <end position="700"/>
    </location>
</feature>
<feature type="compositionally biased region" description="Basic and acidic residues" evidence="1">
    <location>
        <begin position="409"/>
        <end position="435"/>
    </location>
</feature>
<feature type="compositionally biased region" description="Polar residues" evidence="1">
    <location>
        <begin position="564"/>
        <end position="594"/>
    </location>
</feature>